<dbReference type="GO" id="GO:0016020">
    <property type="term" value="C:membrane"/>
    <property type="evidence" value="ECO:0007669"/>
    <property type="project" value="InterPro"/>
</dbReference>
<keyword evidence="2" id="KW-0812">Transmembrane</keyword>
<dbReference type="SUPFAM" id="SSF49842">
    <property type="entry name" value="TNF-like"/>
    <property type="match status" value="1"/>
</dbReference>
<evidence type="ECO:0000313" key="4">
    <source>
        <dbReference type="EMBL" id="KAK9975014.1"/>
    </source>
</evidence>
<dbReference type="GO" id="GO:0005164">
    <property type="term" value="F:tumor necrosis factor receptor binding"/>
    <property type="evidence" value="ECO:0007669"/>
    <property type="project" value="InterPro"/>
</dbReference>
<dbReference type="GO" id="GO:0006955">
    <property type="term" value="P:immune response"/>
    <property type="evidence" value="ECO:0007669"/>
    <property type="project" value="InterPro"/>
</dbReference>
<gene>
    <name evidence="4" type="ORF">ABG768_023078</name>
</gene>
<dbReference type="InterPro" id="IPR006052">
    <property type="entry name" value="TNF_dom"/>
</dbReference>
<evidence type="ECO:0000256" key="1">
    <source>
        <dbReference type="ARBA" id="ARBA00008670"/>
    </source>
</evidence>
<keyword evidence="5" id="KW-1185">Reference proteome</keyword>
<keyword evidence="2" id="KW-1133">Transmembrane helix</keyword>
<dbReference type="Proteomes" id="UP001479290">
    <property type="component" value="Unassembled WGS sequence"/>
</dbReference>
<dbReference type="EMBL" id="JAWDJR010000005">
    <property type="protein sequence ID" value="KAK9975014.1"/>
    <property type="molecule type" value="Genomic_DNA"/>
</dbReference>
<evidence type="ECO:0000313" key="5">
    <source>
        <dbReference type="Proteomes" id="UP001479290"/>
    </source>
</evidence>
<feature type="transmembrane region" description="Helical" evidence="2">
    <location>
        <begin position="12"/>
        <end position="32"/>
    </location>
</feature>
<dbReference type="Pfam" id="PF00229">
    <property type="entry name" value="TNF"/>
    <property type="match status" value="1"/>
</dbReference>
<feature type="domain" description="THD" evidence="3">
    <location>
        <begin position="76"/>
        <end position="197"/>
    </location>
</feature>
<reference evidence="4 5" key="1">
    <citation type="submission" date="2024-05" db="EMBL/GenBank/DDBJ databases">
        <title>A high-quality chromosomal-level genome assembly of Topmouth culter (Culter alburnus).</title>
        <authorList>
            <person name="Zhao H."/>
        </authorList>
    </citation>
    <scope>NUCLEOTIDE SEQUENCE [LARGE SCALE GENOMIC DNA]</scope>
    <source>
        <strain evidence="4">CATC2023</strain>
        <tissue evidence="4">Muscle</tissue>
    </source>
</reference>
<sequence length="203" mass="23613">MDTARAARAHIIWTSIAMVLILIATCLTYIFMSKVSGCQRIKNVNDSTIESMFRHQVSQEKWLLKACNHTDNRLVWDDEWEAHKSRGESILDQNRTWIVVREKGVYLVYVQANFELKPQKDTEKLNLLVDLNYGEKTEIFTAAHDTWVVNGNTSIDAKLNTFLLMYMQSTNQLSVRVYPSNLVNYNARPFSTFITIIKWADDW</sequence>
<comment type="caution">
    <text evidence="4">The sequence shown here is derived from an EMBL/GenBank/DDBJ whole genome shotgun (WGS) entry which is preliminary data.</text>
</comment>
<evidence type="ECO:0000259" key="3">
    <source>
        <dbReference type="Pfam" id="PF00229"/>
    </source>
</evidence>
<keyword evidence="2" id="KW-0472">Membrane</keyword>
<comment type="similarity">
    <text evidence="1">Belongs to the tumor necrosis factor family.</text>
</comment>
<accession>A0AAW2AQH7</accession>
<name>A0AAW2AQH7_CULAL</name>
<dbReference type="InterPro" id="IPR008983">
    <property type="entry name" value="Tumour_necrosis_fac-like_dom"/>
</dbReference>
<protein>
    <recommendedName>
        <fullName evidence="3">THD domain-containing protein</fullName>
    </recommendedName>
</protein>
<dbReference type="AlphaFoldDB" id="A0AAW2AQH7"/>
<dbReference type="Gene3D" id="2.60.120.40">
    <property type="match status" value="1"/>
</dbReference>
<organism evidence="4 5">
    <name type="scientific">Culter alburnus</name>
    <name type="common">Topmouth culter</name>
    <dbReference type="NCBI Taxonomy" id="194366"/>
    <lineage>
        <taxon>Eukaryota</taxon>
        <taxon>Metazoa</taxon>
        <taxon>Chordata</taxon>
        <taxon>Craniata</taxon>
        <taxon>Vertebrata</taxon>
        <taxon>Euteleostomi</taxon>
        <taxon>Actinopterygii</taxon>
        <taxon>Neopterygii</taxon>
        <taxon>Teleostei</taxon>
        <taxon>Ostariophysi</taxon>
        <taxon>Cypriniformes</taxon>
        <taxon>Xenocyprididae</taxon>
        <taxon>Xenocypridinae</taxon>
        <taxon>Culter</taxon>
    </lineage>
</organism>
<evidence type="ECO:0000256" key="2">
    <source>
        <dbReference type="SAM" id="Phobius"/>
    </source>
</evidence>
<proteinExistence type="inferred from homology"/>